<evidence type="ECO:0000256" key="6">
    <source>
        <dbReference type="ARBA" id="ARBA00023033"/>
    </source>
</evidence>
<proteinExistence type="predicted"/>
<keyword evidence="3" id="KW-0274">FAD</keyword>
<evidence type="ECO:0000256" key="1">
    <source>
        <dbReference type="ARBA" id="ARBA00001974"/>
    </source>
</evidence>
<name>A0A0C1R334_9CYAN</name>
<dbReference type="InterPro" id="IPR036188">
    <property type="entry name" value="FAD/NAD-bd_sf"/>
</dbReference>
<feature type="domain" description="FAD-binding" evidence="7">
    <location>
        <begin position="4"/>
        <end position="365"/>
    </location>
</feature>
<evidence type="ECO:0000313" key="8">
    <source>
        <dbReference type="EMBL" id="KAF3886167.1"/>
    </source>
</evidence>
<comment type="cofactor">
    <cofactor evidence="1">
        <name>FAD</name>
        <dbReference type="ChEBI" id="CHEBI:57692"/>
    </cofactor>
</comment>
<keyword evidence="6 9" id="KW-0503">Monooxygenase</keyword>
<dbReference type="InterPro" id="IPR002938">
    <property type="entry name" value="FAD-bd"/>
</dbReference>
<evidence type="ECO:0000256" key="5">
    <source>
        <dbReference type="ARBA" id="ARBA00023002"/>
    </source>
</evidence>
<dbReference type="GO" id="GO:0004502">
    <property type="term" value="F:kynurenine 3-monooxygenase activity"/>
    <property type="evidence" value="ECO:0007669"/>
    <property type="project" value="TreeGrafter"/>
</dbReference>
<evidence type="ECO:0000256" key="2">
    <source>
        <dbReference type="ARBA" id="ARBA00022630"/>
    </source>
</evidence>
<reference evidence="8" key="2">
    <citation type="submission" date="2019-11" db="EMBL/GenBank/DDBJ databases">
        <title>Improved Assembly of Tolypothrix boutellei genome.</title>
        <authorList>
            <person name="Sarangi A.N."/>
            <person name="Mukherjee M."/>
            <person name="Ghosh S."/>
            <person name="Singh D."/>
            <person name="Das A."/>
            <person name="Kant S."/>
            <person name="Prusty A."/>
            <person name="Tripathy S."/>
        </authorList>
    </citation>
    <scope>NUCLEOTIDE SEQUENCE</scope>
    <source>
        <strain evidence="8">VB521301</strain>
    </source>
</reference>
<dbReference type="PANTHER" id="PTHR46028:SF2">
    <property type="entry name" value="KYNURENINE 3-MONOOXYGENASE"/>
    <property type="match status" value="1"/>
</dbReference>
<evidence type="ECO:0000259" key="7">
    <source>
        <dbReference type="Pfam" id="PF01494"/>
    </source>
</evidence>
<sequence length="438" mass="49531">MTEKVVIVGAGPSGLLLSHYLLRRSDKYQIEIYERRGDPRLVSFPKYRTYSLALSPRGINALKNIAGLEEAVRAVSVEVSGTVIHQKNGKTLFKRLKTPQLTLDRTNLAIAILQKLTSSYDSSRVTINFDSKCTQVDFAAKTVTFESHSSEQPNLKYVNYDLLIGADGASSAVREELLKTEGFEYEQKYFYKDYKSIFLSPTESESKIQLQPGNLHSWRLRLNNATNLLLLSQLDGSWSGVINFPHGKNQIAELSTKQKVLQYFYENFPEIAGAIADEEAEAFVSRPISRVVSVSCNCFHHGDSVLLIGDAAHAVPPSIGQGCNSALEDVVVFDALLDEYSDNLAEALEQFTIRRRPDAWALVELSNYTMPLSGKLFVEFLLRTRFSTIMHKIFPKYFQPFLFDLITESTIPYSQILDCYRDWIDKVKKSNENFLETI</sequence>
<dbReference type="PRINTS" id="PR00420">
    <property type="entry name" value="RNGMNOXGNASE"/>
</dbReference>
<dbReference type="EMBL" id="JHEG02000048">
    <property type="protein sequence ID" value="KIE10228.1"/>
    <property type="molecule type" value="Genomic_DNA"/>
</dbReference>
<evidence type="ECO:0000313" key="10">
    <source>
        <dbReference type="Proteomes" id="UP000029738"/>
    </source>
</evidence>
<comment type="caution">
    <text evidence="9">The sequence shown here is derived from an EMBL/GenBank/DDBJ whole genome shotgun (WGS) entry which is preliminary data.</text>
</comment>
<gene>
    <name evidence="9" type="ORF">DA73_0216630</name>
    <name evidence="8" type="ORF">DA73_0400012315</name>
</gene>
<dbReference type="Gene3D" id="3.50.50.60">
    <property type="entry name" value="FAD/NAD(P)-binding domain"/>
    <property type="match status" value="1"/>
</dbReference>
<keyword evidence="10" id="KW-1185">Reference proteome</keyword>
<dbReference type="STRING" id="1479485.DA73_0216630"/>
<dbReference type="RefSeq" id="WP_038081624.1">
    <property type="nucleotide sequence ID" value="NZ_JHEG04000001.1"/>
</dbReference>
<evidence type="ECO:0000256" key="3">
    <source>
        <dbReference type="ARBA" id="ARBA00022827"/>
    </source>
</evidence>
<keyword evidence="4" id="KW-0521">NADP</keyword>
<dbReference type="AlphaFoldDB" id="A0A0C1R334"/>
<reference evidence="9" key="1">
    <citation type="journal article" date="2015" name="Genome Announc.">
        <title>Draft Genome Sequence of Tolypothrix boutellei Strain VB521301.</title>
        <authorList>
            <person name="Chandrababunaidu M.M."/>
            <person name="Singh D."/>
            <person name="Sen D."/>
            <person name="Bhan S."/>
            <person name="Das S."/>
            <person name="Gupta A."/>
            <person name="Adhikary S.P."/>
            <person name="Tripathy S."/>
        </authorList>
    </citation>
    <scope>NUCLEOTIDE SEQUENCE</scope>
    <source>
        <strain evidence="9">VB521301</strain>
    </source>
</reference>
<dbReference type="GO" id="GO:0071949">
    <property type="term" value="F:FAD binding"/>
    <property type="evidence" value="ECO:0007669"/>
    <property type="project" value="InterPro"/>
</dbReference>
<accession>A0A0C1R334</accession>
<organism evidence="9">
    <name type="scientific">Tolypothrix bouteillei VB521301</name>
    <dbReference type="NCBI Taxonomy" id="1479485"/>
    <lineage>
        <taxon>Bacteria</taxon>
        <taxon>Bacillati</taxon>
        <taxon>Cyanobacteriota</taxon>
        <taxon>Cyanophyceae</taxon>
        <taxon>Nostocales</taxon>
        <taxon>Tolypothrichaceae</taxon>
        <taxon>Tolypothrix</taxon>
    </lineage>
</organism>
<dbReference type="SUPFAM" id="SSF51905">
    <property type="entry name" value="FAD/NAD(P)-binding domain"/>
    <property type="match status" value="1"/>
</dbReference>
<dbReference type="OrthoDB" id="9782160at2"/>
<dbReference type="EMBL" id="JHEG04000001">
    <property type="protein sequence ID" value="KAF3886167.1"/>
    <property type="molecule type" value="Genomic_DNA"/>
</dbReference>
<dbReference type="Proteomes" id="UP000029738">
    <property type="component" value="Unassembled WGS sequence"/>
</dbReference>
<evidence type="ECO:0000256" key="4">
    <source>
        <dbReference type="ARBA" id="ARBA00022857"/>
    </source>
</evidence>
<keyword evidence="2" id="KW-0285">Flavoprotein</keyword>
<keyword evidence="5" id="KW-0560">Oxidoreductase</keyword>
<dbReference type="GO" id="GO:0070189">
    <property type="term" value="P:kynurenine metabolic process"/>
    <property type="evidence" value="ECO:0007669"/>
    <property type="project" value="TreeGrafter"/>
</dbReference>
<dbReference type="Pfam" id="PF01494">
    <property type="entry name" value="FAD_binding_3"/>
    <property type="match status" value="1"/>
</dbReference>
<evidence type="ECO:0000313" key="9">
    <source>
        <dbReference type="EMBL" id="KIE10228.1"/>
    </source>
</evidence>
<dbReference type="PANTHER" id="PTHR46028">
    <property type="entry name" value="KYNURENINE 3-MONOOXYGENASE"/>
    <property type="match status" value="1"/>
</dbReference>
<protein>
    <submittedName>
        <fullName evidence="8">FAD-dependent monooxygenase</fullName>
    </submittedName>
    <submittedName>
        <fullName evidence="9">VioC monooxygenase</fullName>
    </submittedName>
</protein>